<evidence type="ECO:0000313" key="2">
    <source>
        <dbReference type="EMBL" id="KAK3950949.1"/>
    </source>
</evidence>
<evidence type="ECO:0000313" key="3">
    <source>
        <dbReference type="Proteomes" id="UP001303222"/>
    </source>
</evidence>
<protein>
    <submittedName>
        <fullName evidence="2">Uncharacterized protein</fullName>
    </submittedName>
</protein>
<gene>
    <name evidence="2" type="ORF">QBC32DRAFT_315352</name>
</gene>
<keyword evidence="3" id="KW-1185">Reference proteome</keyword>
<comment type="caution">
    <text evidence="2">The sequence shown here is derived from an EMBL/GenBank/DDBJ whole genome shotgun (WGS) entry which is preliminary data.</text>
</comment>
<organism evidence="2 3">
    <name type="scientific">Pseudoneurospora amorphoporcata</name>
    <dbReference type="NCBI Taxonomy" id="241081"/>
    <lineage>
        <taxon>Eukaryota</taxon>
        <taxon>Fungi</taxon>
        <taxon>Dikarya</taxon>
        <taxon>Ascomycota</taxon>
        <taxon>Pezizomycotina</taxon>
        <taxon>Sordariomycetes</taxon>
        <taxon>Sordariomycetidae</taxon>
        <taxon>Sordariales</taxon>
        <taxon>Sordariaceae</taxon>
        <taxon>Pseudoneurospora</taxon>
    </lineage>
</organism>
<reference evidence="2" key="1">
    <citation type="journal article" date="2023" name="Mol. Phylogenet. Evol.">
        <title>Genome-scale phylogeny and comparative genomics of the fungal order Sordariales.</title>
        <authorList>
            <person name="Hensen N."/>
            <person name="Bonometti L."/>
            <person name="Westerberg I."/>
            <person name="Brannstrom I.O."/>
            <person name="Guillou S."/>
            <person name="Cros-Aarteil S."/>
            <person name="Calhoun S."/>
            <person name="Haridas S."/>
            <person name="Kuo A."/>
            <person name="Mondo S."/>
            <person name="Pangilinan J."/>
            <person name="Riley R."/>
            <person name="LaButti K."/>
            <person name="Andreopoulos B."/>
            <person name="Lipzen A."/>
            <person name="Chen C."/>
            <person name="Yan M."/>
            <person name="Daum C."/>
            <person name="Ng V."/>
            <person name="Clum A."/>
            <person name="Steindorff A."/>
            <person name="Ohm R.A."/>
            <person name="Martin F."/>
            <person name="Silar P."/>
            <person name="Natvig D.O."/>
            <person name="Lalanne C."/>
            <person name="Gautier V."/>
            <person name="Ament-Velasquez S.L."/>
            <person name="Kruys A."/>
            <person name="Hutchinson M.I."/>
            <person name="Powell A.J."/>
            <person name="Barry K."/>
            <person name="Miller A.N."/>
            <person name="Grigoriev I.V."/>
            <person name="Debuchy R."/>
            <person name="Gladieux P."/>
            <person name="Hiltunen Thoren M."/>
            <person name="Johannesson H."/>
        </authorList>
    </citation>
    <scope>NUCLEOTIDE SEQUENCE</scope>
    <source>
        <strain evidence="2">CBS 626.80</strain>
    </source>
</reference>
<name>A0AAN6NRX3_9PEZI</name>
<dbReference type="EMBL" id="MU859161">
    <property type="protein sequence ID" value="KAK3950949.1"/>
    <property type="molecule type" value="Genomic_DNA"/>
</dbReference>
<sequence>MNQSGIQRRVYNHREMLAARALVDWSSEPANATVRRQSAVQAAGLPPRPRTPEGGWRTAIPAGANPVNHRQQTGHHHGRHHHHHHPACARRRQQQQQLLQYQQHLQYQPAQGPVMPYNPTTITTTTTTAVVPPPAFSNAPPPHFPPMGYGGYQQWQQPQQLSPRHSGPRGGDPLDEESIVPLPPRRASHSRRR</sequence>
<feature type="region of interest" description="Disordered" evidence="1">
    <location>
        <begin position="110"/>
        <end position="193"/>
    </location>
</feature>
<reference evidence="2" key="2">
    <citation type="submission" date="2023-06" db="EMBL/GenBank/DDBJ databases">
        <authorList>
            <consortium name="Lawrence Berkeley National Laboratory"/>
            <person name="Mondo S.J."/>
            <person name="Hensen N."/>
            <person name="Bonometti L."/>
            <person name="Westerberg I."/>
            <person name="Brannstrom I.O."/>
            <person name="Guillou S."/>
            <person name="Cros-Aarteil S."/>
            <person name="Calhoun S."/>
            <person name="Haridas S."/>
            <person name="Kuo A."/>
            <person name="Pangilinan J."/>
            <person name="Riley R."/>
            <person name="Labutti K."/>
            <person name="Andreopoulos B."/>
            <person name="Lipzen A."/>
            <person name="Chen C."/>
            <person name="Yanf M."/>
            <person name="Daum C."/>
            <person name="Ng V."/>
            <person name="Clum A."/>
            <person name="Steindorff A."/>
            <person name="Ohm R."/>
            <person name="Martin F."/>
            <person name="Silar P."/>
            <person name="Natvig D."/>
            <person name="Lalanne C."/>
            <person name="Gautier V."/>
            <person name="Ament-Velasquez S.L."/>
            <person name="Kruys A."/>
            <person name="Hutchinson M.I."/>
            <person name="Powell A.J."/>
            <person name="Barry K."/>
            <person name="Miller A.N."/>
            <person name="Grigoriev I.V."/>
            <person name="Debuchy R."/>
            <person name="Gladieux P."/>
            <person name="Thoren M.H."/>
            <person name="Johannesson H."/>
        </authorList>
    </citation>
    <scope>NUCLEOTIDE SEQUENCE</scope>
    <source>
        <strain evidence="2">CBS 626.80</strain>
    </source>
</reference>
<accession>A0AAN6NRX3</accession>
<proteinExistence type="predicted"/>
<dbReference type="Proteomes" id="UP001303222">
    <property type="component" value="Unassembled WGS sequence"/>
</dbReference>
<evidence type="ECO:0000256" key="1">
    <source>
        <dbReference type="SAM" id="MobiDB-lite"/>
    </source>
</evidence>
<feature type="region of interest" description="Disordered" evidence="1">
    <location>
        <begin position="37"/>
        <end position="97"/>
    </location>
</feature>
<feature type="compositionally biased region" description="Pro residues" evidence="1">
    <location>
        <begin position="131"/>
        <end position="145"/>
    </location>
</feature>
<feature type="compositionally biased region" description="Basic residues" evidence="1">
    <location>
        <begin position="72"/>
        <end position="93"/>
    </location>
</feature>
<dbReference type="AlphaFoldDB" id="A0AAN6NRX3"/>
<feature type="compositionally biased region" description="Low complexity" evidence="1">
    <location>
        <begin position="110"/>
        <end position="130"/>
    </location>
</feature>